<dbReference type="HOGENOM" id="CLU_1831377_0_0_4"/>
<organism evidence="1">
    <name type="scientific">Burkholderia pseudomallei 1710a</name>
    <dbReference type="NCBI Taxonomy" id="320371"/>
    <lineage>
        <taxon>Bacteria</taxon>
        <taxon>Pseudomonadati</taxon>
        <taxon>Pseudomonadota</taxon>
        <taxon>Betaproteobacteria</taxon>
        <taxon>Burkholderiales</taxon>
        <taxon>Burkholderiaceae</taxon>
        <taxon>Burkholderia</taxon>
        <taxon>pseudomallei group</taxon>
    </lineage>
</organism>
<dbReference type="Proteomes" id="UP000001812">
    <property type="component" value="Chromosome I"/>
</dbReference>
<evidence type="ECO:0000313" key="1">
    <source>
        <dbReference type="EMBL" id="EET08764.1"/>
    </source>
</evidence>
<dbReference type="EMBL" id="CM000832">
    <property type="protein sequence ID" value="EET08764.1"/>
    <property type="molecule type" value="Genomic_DNA"/>
</dbReference>
<name>A0A0E1W8J4_BURPE</name>
<gene>
    <name evidence="1" type="ORF">BURPS1710A_3671</name>
</gene>
<reference evidence="1" key="1">
    <citation type="submission" date="2009-05" db="EMBL/GenBank/DDBJ databases">
        <authorList>
            <person name="Harkins D.M."/>
            <person name="DeShazer D."/>
            <person name="Woods D.E."/>
            <person name="Brinkac L.M."/>
            <person name="Brown K.A."/>
            <person name="Hung G.C."/>
            <person name="Tuanyok A."/>
            <person name="Zhang B."/>
            <person name="Nierman W.C."/>
        </authorList>
    </citation>
    <scope>NUCLEOTIDE SEQUENCE [LARGE SCALE GENOMIC DNA]</scope>
    <source>
        <strain evidence="1">1710a</strain>
    </source>
</reference>
<accession>A0A0E1W8J4</accession>
<dbReference type="AlphaFoldDB" id="A0A0E1W8J4"/>
<proteinExistence type="predicted"/>
<sequence>MSRVRSTFDVTLRTGHHGTPHAAPHVALRGALRAISRLDRPRPSFAGGSHSLIPASAFRPAVHRASRIARPSQRSRLPAASAGCVRGFLRFPASTREFCDNVGLTSRRRFQTPNVLRRCRCPISIRCIPCPASSSVFSSA</sequence>
<protein>
    <submittedName>
        <fullName evidence="1">Uncharacterized protein</fullName>
    </submittedName>
</protein>
<dbReference type="RefSeq" id="WP_004527616.1">
    <property type="nucleotide sequence ID" value="NZ_CM000832.1"/>
</dbReference>